<dbReference type="EMBL" id="KI968770">
    <property type="protein sequence ID" value="EUN24260.1"/>
    <property type="molecule type" value="Genomic_DNA"/>
</dbReference>
<dbReference type="Proteomes" id="UP000054337">
    <property type="component" value="Unassembled WGS sequence"/>
</dbReference>
<evidence type="ECO:0000313" key="2">
    <source>
        <dbReference type="EMBL" id="EUN24260.1"/>
    </source>
</evidence>
<name>W7EEF8_BIPV3</name>
<feature type="compositionally biased region" description="Polar residues" evidence="1">
    <location>
        <begin position="15"/>
        <end position="27"/>
    </location>
</feature>
<dbReference type="HOGENOM" id="CLU_1517622_0_0_1"/>
<keyword evidence="3" id="KW-1185">Reference proteome</keyword>
<dbReference type="AlphaFoldDB" id="W7EEF8"/>
<feature type="region of interest" description="Disordered" evidence="1">
    <location>
        <begin position="1"/>
        <end position="117"/>
    </location>
</feature>
<protein>
    <submittedName>
        <fullName evidence="2">Uncharacterized protein</fullName>
    </submittedName>
</protein>
<dbReference type="OrthoDB" id="3693354at2759"/>
<evidence type="ECO:0000256" key="1">
    <source>
        <dbReference type="SAM" id="MobiDB-lite"/>
    </source>
</evidence>
<sequence>MLSHYSNLFAKPKAQANQPRTSTTSLFRKNNTKPKPKPNPKPKPKPKPKSTTRKPKDTRRTPSLVSRYVSSPSVTSILHLSRKPKPQHMSRLEPPKYSIGVHCSSNKNTRGARSSTGQPEWYVTYRAIMDEEEKRKKKVRKEEDRAWEKEVRRDKEKYARDRLGKEGVFADVFVLLG</sequence>
<dbReference type="GeneID" id="26256830"/>
<proteinExistence type="predicted"/>
<dbReference type="RefSeq" id="XP_014553843.1">
    <property type="nucleotide sequence ID" value="XM_014698357.1"/>
</dbReference>
<accession>W7EEF8</accession>
<evidence type="ECO:0000313" key="3">
    <source>
        <dbReference type="Proteomes" id="UP000054337"/>
    </source>
</evidence>
<reference evidence="2 3" key="1">
    <citation type="journal article" date="2013" name="PLoS Genet.">
        <title>Comparative genome structure, secondary metabolite, and effector coding capacity across Cochliobolus pathogens.</title>
        <authorList>
            <person name="Condon B.J."/>
            <person name="Leng Y."/>
            <person name="Wu D."/>
            <person name="Bushley K.E."/>
            <person name="Ohm R.A."/>
            <person name="Otillar R."/>
            <person name="Martin J."/>
            <person name="Schackwitz W."/>
            <person name="Grimwood J."/>
            <person name="MohdZainudin N."/>
            <person name="Xue C."/>
            <person name="Wang R."/>
            <person name="Manning V.A."/>
            <person name="Dhillon B."/>
            <person name="Tu Z.J."/>
            <person name="Steffenson B.J."/>
            <person name="Salamov A."/>
            <person name="Sun H."/>
            <person name="Lowry S."/>
            <person name="LaButti K."/>
            <person name="Han J."/>
            <person name="Copeland A."/>
            <person name="Lindquist E."/>
            <person name="Barry K."/>
            <person name="Schmutz J."/>
            <person name="Baker S.E."/>
            <person name="Ciuffetti L.M."/>
            <person name="Grigoriev I.V."/>
            <person name="Zhong S."/>
            <person name="Turgeon B.G."/>
        </authorList>
    </citation>
    <scope>NUCLEOTIDE SEQUENCE [LARGE SCALE GENOMIC DNA]</scope>
    <source>
        <strain evidence="2 3">FI3</strain>
    </source>
</reference>
<organism evidence="2 3">
    <name type="scientific">Bipolaris victoriae (strain FI3)</name>
    <name type="common">Victoria blight of oats agent</name>
    <name type="synonym">Cochliobolus victoriae</name>
    <dbReference type="NCBI Taxonomy" id="930091"/>
    <lineage>
        <taxon>Eukaryota</taxon>
        <taxon>Fungi</taxon>
        <taxon>Dikarya</taxon>
        <taxon>Ascomycota</taxon>
        <taxon>Pezizomycotina</taxon>
        <taxon>Dothideomycetes</taxon>
        <taxon>Pleosporomycetidae</taxon>
        <taxon>Pleosporales</taxon>
        <taxon>Pleosporineae</taxon>
        <taxon>Pleosporaceae</taxon>
        <taxon>Bipolaris</taxon>
    </lineage>
</organism>
<feature type="compositionally biased region" description="Polar residues" evidence="1">
    <location>
        <begin position="103"/>
        <end position="117"/>
    </location>
</feature>
<gene>
    <name evidence="2" type="ORF">COCVIDRAFT_40169</name>
</gene>
<feature type="compositionally biased region" description="Basic residues" evidence="1">
    <location>
        <begin position="30"/>
        <end position="53"/>
    </location>
</feature>
<feature type="compositionally biased region" description="Polar residues" evidence="1">
    <location>
        <begin position="68"/>
        <end position="78"/>
    </location>
</feature>